<dbReference type="OrthoDB" id="9451547at2759"/>
<keyword evidence="1" id="KW-0732">Signal</keyword>
<evidence type="ECO:0000313" key="2">
    <source>
        <dbReference type="EMBL" id="KAF5318111.1"/>
    </source>
</evidence>
<proteinExistence type="predicted"/>
<accession>A0A8H5B7L4</accession>
<name>A0A8H5B7L4_9AGAR</name>
<organism evidence="2 3">
    <name type="scientific">Psilocybe cf. subviscida</name>
    <dbReference type="NCBI Taxonomy" id="2480587"/>
    <lineage>
        <taxon>Eukaryota</taxon>
        <taxon>Fungi</taxon>
        <taxon>Dikarya</taxon>
        <taxon>Basidiomycota</taxon>
        <taxon>Agaricomycotina</taxon>
        <taxon>Agaricomycetes</taxon>
        <taxon>Agaricomycetidae</taxon>
        <taxon>Agaricales</taxon>
        <taxon>Agaricineae</taxon>
        <taxon>Strophariaceae</taxon>
        <taxon>Psilocybe</taxon>
    </lineage>
</organism>
<reference evidence="2 3" key="1">
    <citation type="journal article" date="2020" name="ISME J.">
        <title>Uncovering the hidden diversity of litter-decomposition mechanisms in mushroom-forming fungi.</title>
        <authorList>
            <person name="Floudas D."/>
            <person name="Bentzer J."/>
            <person name="Ahren D."/>
            <person name="Johansson T."/>
            <person name="Persson P."/>
            <person name="Tunlid A."/>
        </authorList>
    </citation>
    <scope>NUCLEOTIDE SEQUENCE [LARGE SCALE GENOMIC DNA]</scope>
    <source>
        <strain evidence="2 3">CBS 101986</strain>
    </source>
</reference>
<dbReference type="Proteomes" id="UP000567179">
    <property type="component" value="Unassembled WGS sequence"/>
</dbReference>
<feature type="chain" id="PRO_5034575896" description="Autophagy-related protein" evidence="1">
    <location>
        <begin position="17"/>
        <end position="321"/>
    </location>
</feature>
<gene>
    <name evidence="2" type="ORF">D9619_012264</name>
</gene>
<dbReference type="PANTHER" id="PTHR35043">
    <property type="entry name" value="TRANSCRIPTION FACTOR DOMAIN-CONTAINING PROTEIN"/>
    <property type="match status" value="1"/>
</dbReference>
<comment type="caution">
    <text evidence="2">The sequence shown here is derived from an EMBL/GenBank/DDBJ whole genome shotgun (WGS) entry which is preliminary data.</text>
</comment>
<sequence length="321" mass="35340">MLIFLLGVLYYSRAMAKPLTSSVFPLQATSFLSRATSNATMTCTFNGSTYSLLLPSPDTITCETIMHDAAATLAISCNDRSVTDIVWSCLATVFACTWVSVHPNVPHPDAADWQIRRQRGLLMLCGIIAPELIVLWALRQWMGARYTVRKMKEGSVYGFSMVHGHFMQMGGFVRNFSGGNAAWVILDYDAFEHSSLKLPTAGEIQDKSKGDGLSKALVVGQTTWFVAQCISRWATGLAVTEAELVTLAFAALNGVIYFLWWDKPQDVRYAIQVVGPPIPPGEPTGTAPARRLNSIARAIYMEYRDIFDNIAASRRAAKACH</sequence>
<keyword evidence="3" id="KW-1185">Reference proteome</keyword>
<feature type="signal peptide" evidence="1">
    <location>
        <begin position="1"/>
        <end position="16"/>
    </location>
</feature>
<dbReference type="PANTHER" id="PTHR35043:SF7">
    <property type="entry name" value="TRANSCRIPTION FACTOR DOMAIN-CONTAINING PROTEIN"/>
    <property type="match status" value="1"/>
</dbReference>
<protein>
    <recommendedName>
        <fullName evidence="4">Autophagy-related protein</fullName>
    </recommendedName>
</protein>
<evidence type="ECO:0000256" key="1">
    <source>
        <dbReference type="SAM" id="SignalP"/>
    </source>
</evidence>
<evidence type="ECO:0008006" key="4">
    <source>
        <dbReference type="Google" id="ProtNLM"/>
    </source>
</evidence>
<dbReference type="EMBL" id="JAACJJ010000031">
    <property type="protein sequence ID" value="KAF5318111.1"/>
    <property type="molecule type" value="Genomic_DNA"/>
</dbReference>
<evidence type="ECO:0000313" key="3">
    <source>
        <dbReference type="Proteomes" id="UP000567179"/>
    </source>
</evidence>
<dbReference type="AlphaFoldDB" id="A0A8H5B7L4"/>